<evidence type="ECO:0008006" key="3">
    <source>
        <dbReference type="Google" id="ProtNLM"/>
    </source>
</evidence>
<evidence type="ECO:0000313" key="2">
    <source>
        <dbReference type="Proteomes" id="UP000002009"/>
    </source>
</evidence>
<dbReference type="OrthoDB" id="495453at2759"/>
<dbReference type="Gene3D" id="3.10.450.50">
    <property type="match status" value="1"/>
</dbReference>
<reference evidence="1 2" key="1">
    <citation type="journal article" date="2009" name="Science">
        <title>Green evolution and dynamic adaptations revealed by genomes of the marine picoeukaryotes Micromonas.</title>
        <authorList>
            <person name="Worden A.Z."/>
            <person name="Lee J.H."/>
            <person name="Mock T."/>
            <person name="Rouze P."/>
            <person name="Simmons M.P."/>
            <person name="Aerts A.L."/>
            <person name="Allen A.E."/>
            <person name="Cuvelier M.L."/>
            <person name="Derelle E."/>
            <person name="Everett M.V."/>
            <person name="Foulon E."/>
            <person name="Grimwood J."/>
            <person name="Gundlach H."/>
            <person name="Henrissat B."/>
            <person name="Napoli C."/>
            <person name="McDonald S.M."/>
            <person name="Parker M.S."/>
            <person name="Rombauts S."/>
            <person name="Salamov A."/>
            <person name="Von Dassow P."/>
            <person name="Badger J.H."/>
            <person name="Coutinho P.M."/>
            <person name="Demir E."/>
            <person name="Dubchak I."/>
            <person name="Gentemann C."/>
            <person name="Eikrem W."/>
            <person name="Gready J.E."/>
            <person name="John U."/>
            <person name="Lanier W."/>
            <person name="Lindquist E.A."/>
            <person name="Lucas S."/>
            <person name="Mayer K.F."/>
            <person name="Moreau H."/>
            <person name="Not F."/>
            <person name="Otillar R."/>
            <person name="Panaud O."/>
            <person name="Pangilinan J."/>
            <person name="Paulsen I."/>
            <person name="Piegu B."/>
            <person name="Poliakov A."/>
            <person name="Robbens S."/>
            <person name="Schmutz J."/>
            <person name="Toulza E."/>
            <person name="Wyss T."/>
            <person name="Zelensky A."/>
            <person name="Zhou K."/>
            <person name="Armbrust E.V."/>
            <person name="Bhattacharya D."/>
            <person name="Goodenough U.W."/>
            <person name="Van de Peer Y."/>
            <person name="Grigoriev I.V."/>
        </authorList>
    </citation>
    <scope>NUCLEOTIDE SEQUENCE [LARGE SCALE GENOMIC DNA]</scope>
    <source>
        <strain evidence="2">RCC299 / NOUM17</strain>
    </source>
</reference>
<organism evidence="1 2">
    <name type="scientific">Micromonas commoda (strain RCC299 / NOUM17 / CCMP2709)</name>
    <name type="common">Picoplanktonic green alga</name>
    <dbReference type="NCBI Taxonomy" id="296587"/>
    <lineage>
        <taxon>Eukaryota</taxon>
        <taxon>Viridiplantae</taxon>
        <taxon>Chlorophyta</taxon>
        <taxon>Mamiellophyceae</taxon>
        <taxon>Mamiellales</taxon>
        <taxon>Mamiellaceae</taxon>
        <taxon>Micromonas</taxon>
    </lineage>
</organism>
<sequence length="324" mass="34432">MSTPVVASADLRVRVGVPRATRRRISRRRGCARISAKGAGSGEPVVRALETAVAEEERAMGADDGVAGVNVDGERARADAGAEASTSDEAGSAPRWAVGAFAASAIALGVALAPSMDPGSLRGWVRDPSAVVGRREAGTSTEALRTGYPAGVTCGDFSARRTQVARDILTCNQDNWRENCLAHYSADVEYTDGPGLTRIRGAAQMGTYLANQFQFSRQYLTVSDETCAADTYVAEWSLDMDLGTGELREMPGISVLRFVPAAEPAAGDGDEDENLVAYHRDYLPDGKIWENAPIVGPLVKFQRETYQSCMLSPKGCVDLLGAPK</sequence>
<dbReference type="GeneID" id="8241437"/>
<dbReference type="KEGG" id="mis:MICPUN_98733"/>
<evidence type="ECO:0000313" key="1">
    <source>
        <dbReference type="EMBL" id="ACO61505.1"/>
    </source>
</evidence>
<keyword evidence="2" id="KW-1185">Reference proteome</keyword>
<dbReference type="SUPFAM" id="SSF54427">
    <property type="entry name" value="NTF2-like"/>
    <property type="match status" value="1"/>
</dbReference>
<protein>
    <recommendedName>
        <fullName evidence="3">SnoaL-like domain-containing protein</fullName>
    </recommendedName>
</protein>
<name>C1DYX7_MICCC</name>
<proteinExistence type="predicted"/>
<gene>
    <name evidence="1" type="ORF">MICPUN_98733</name>
</gene>
<dbReference type="EMBL" id="CP001323">
    <property type="protein sequence ID" value="ACO61505.1"/>
    <property type="molecule type" value="Genomic_DNA"/>
</dbReference>
<dbReference type="Proteomes" id="UP000002009">
    <property type="component" value="Chromosome 2"/>
</dbReference>
<dbReference type="InParanoid" id="C1DYX7"/>
<dbReference type="RefSeq" id="XP_002500247.1">
    <property type="nucleotide sequence ID" value="XM_002500201.1"/>
</dbReference>
<accession>C1DYX7</accession>
<dbReference type="AlphaFoldDB" id="C1DYX7"/>
<dbReference type="InterPro" id="IPR032710">
    <property type="entry name" value="NTF2-like_dom_sf"/>
</dbReference>
<dbReference type="OMA" id="KIWENAP"/>